<dbReference type="GeneID" id="37110841"/>
<dbReference type="OrthoDB" id="4455049at2759"/>
<keyword evidence="1" id="KW-0732">Signal</keyword>
<comment type="caution">
    <text evidence="2">The sequence shown here is derived from an EMBL/GenBank/DDBJ whole genome shotgun (WGS) entry which is preliminary data.</text>
</comment>
<proteinExistence type="predicted"/>
<dbReference type="EMBL" id="MSFK01000046">
    <property type="protein sequence ID" value="PWY68034.1"/>
    <property type="molecule type" value="Genomic_DNA"/>
</dbReference>
<sequence>MRFLENPLLVAAIALIPAALAQQDLKGQGAVQVTTADGDLPLGCINSSGQWSVANDCLGFSTAGDSQLYSNNGWLSLNDDGDIVLVADWDKADSWQSTGYSFGGIPSYLVAIGSDTDDVVGGPFWYAPAAPTADEAVVLSASSSDGAQNVTLTWYQLAG</sequence>
<dbReference type="RefSeq" id="XP_025462083.1">
    <property type="nucleotide sequence ID" value="XM_025608698.1"/>
</dbReference>
<keyword evidence="3" id="KW-1185">Reference proteome</keyword>
<reference evidence="2 3" key="1">
    <citation type="submission" date="2016-12" db="EMBL/GenBank/DDBJ databases">
        <title>The genomes of Aspergillus section Nigri reveals drivers in fungal speciation.</title>
        <authorList>
            <consortium name="DOE Joint Genome Institute"/>
            <person name="Vesth T.C."/>
            <person name="Nybo J."/>
            <person name="Theobald S."/>
            <person name="Brandl J."/>
            <person name="Frisvad J.C."/>
            <person name="Nielsen K.F."/>
            <person name="Lyhne E.K."/>
            <person name="Kogle M.E."/>
            <person name="Kuo A."/>
            <person name="Riley R."/>
            <person name="Clum A."/>
            <person name="Nolan M."/>
            <person name="Lipzen A."/>
            <person name="Salamov A."/>
            <person name="Henrissat B."/>
            <person name="Wiebenga A."/>
            <person name="De Vries R.P."/>
            <person name="Grigoriev I.V."/>
            <person name="Mortensen U.H."/>
            <person name="Andersen M.R."/>
            <person name="Baker S.E."/>
        </authorList>
    </citation>
    <scope>NUCLEOTIDE SEQUENCE [LARGE SCALE GENOMIC DNA]</scope>
    <source>
        <strain evidence="2 3">CBS 115572</strain>
    </source>
</reference>
<evidence type="ECO:0000256" key="1">
    <source>
        <dbReference type="SAM" id="SignalP"/>
    </source>
</evidence>
<protein>
    <submittedName>
        <fullName evidence="2">Uncharacterized protein</fullName>
    </submittedName>
</protein>
<accession>A0A317V128</accession>
<feature type="signal peptide" evidence="1">
    <location>
        <begin position="1"/>
        <end position="21"/>
    </location>
</feature>
<organism evidence="2 3">
    <name type="scientific">Aspergillus sclerotioniger CBS 115572</name>
    <dbReference type="NCBI Taxonomy" id="1450535"/>
    <lineage>
        <taxon>Eukaryota</taxon>
        <taxon>Fungi</taxon>
        <taxon>Dikarya</taxon>
        <taxon>Ascomycota</taxon>
        <taxon>Pezizomycotina</taxon>
        <taxon>Eurotiomycetes</taxon>
        <taxon>Eurotiomycetidae</taxon>
        <taxon>Eurotiales</taxon>
        <taxon>Aspergillaceae</taxon>
        <taxon>Aspergillus</taxon>
        <taxon>Aspergillus subgen. Circumdati</taxon>
    </lineage>
</organism>
<dbReference type="AlphaFoldDB" id="A0A317V128"/>
<gene>
    <name evidence="2" type="ORF">BO94DRAFT_478646</name>
</gene>
<evidence type="ECO:0000313" key="2">
    <source>
        <dbReference type="EMBL" id="PWY68034.1"/>
    </source>
</evidence>
<name>A0A317V128_9EURO</name>
<dbReference type="Proteomes" id="UP000246702">
    <property type="component" value="Unassembled WGS sequence"/>
</dbReference>
<feature type="chain" id="PRO_5016252002" evidence="1">
    <location>
        <begin position="22"/>
        <end position="159"/>
    </location>
</feature>
<evidence type="ECO:0000313" key="3">
    <source>
        <dbReference type="Proteomes" id="UP000246702"/>
    </source>
</evidence>